<dbReference type="Proteomes" id="UP000017118">
    <property type="component" value="Chromosome"/>
</dbReference>
<dbReference type="PATRIC" id="fig|1345695.3.peg.1810"/>
<keyword evidence="2" id="KW-1185">Reference proteome</keyword>
<dbReference type="eggNOG" id="ENOG50324H9">
    <property type="taxonomic scope" value="Bacteria"/>
</dbReference>
<dbReference type="RefSeq" id="WP_022745622.1">
    <property type="nucleotide sequence ID" value="NC_022571.1"/>
</dbReference>
<dbReference type="KEGG" id="csb:CLSA_c18460"/>
<reference evidence="1 2" key="1">
    <citation type="journal article" date="2013" name="Genome Announc.">
        <title>Complete Genome Sequence of the Solvent Producer Clostridium saccharobutylicum NCP262 (DSM 13864).</title>
        <authorList>
            <person name="Poehlein A."/>
            <person name="Hartwich K."/>
            <person name="Krabben P."/>
            <person name="Ehrenreich A."/>
            <person name="Liebl W."/>
            <person name="Durre P."/>
            <person name="Gottschalk G."/>
            <person name="Daniel R."/>
        </authorList>
    </citation>
    <scope>NUCLEOTIDE SEQUENCE [LARGE SCALE GENOMIC DNA]</scope>
    <source>
        <strain evidence="1">DSM 13864</strain>
    </source>
</reference>
<accession>U5MPV2</accession>
<dbReference type="OrthoDB" id="9782422at2"/>
<evidence type="ECO:0000313" key="1">
    <source>
        <dbReference type="EMBL" id="AGX42839.1"/>
    </source>
</evidence>
<gene>
    <name evidence="1" type="ORF">CLSA_c18460</name>
</gene>
<organism evidence="1 2">
    <name type="scientific">Clostridium saccharobutylicum DSM 13864</name>
    <dbReference type="NCBI Taxonomy" id="1345695"/>
    <lineage>
        <taxon>Bacteria</taxon>
        <taxon>Bacillati</taxon>
        <taxon>Bacillota</taxon>
        <taxon>Clostridia</taxon>
        <taxon>Eubacteriales</taxon>
        <taxon>Clostridiaceae</taxon>
        <taxon>Clostridium</taxon>
    </lineage>
</organism>
<name>U5MPV2_CLOSA</name>
<dbReference type="GeneID" id="55474326"/>
<evidence type="ECO:0000313" key="2">
    <source>
        <dbReference type="Proteomes" id="UP000017118"/>
    </source>
</evidence>
<proteinExistence type="predicted"/>
<dbReference type="HOGENOM" id="CLU_2952267_0_0_9"/>
<dbReference type="EMBL" id="CP006721">
    <property type="protein sequence ID" value="AGX42839.1"/>
    <property type="molecule type" value="Genomic_DNA"/>
</dbReference>
<sequence length="59" mass="7269">MKQIGRIIKVNIYAETKRKNNNKLKLKNIEKIISEYNVWLEETNREDKIENYEEFLRVK</sequence>
<dbReference type="AlphaFoldDB" id="U5MPV2"/>
<protein>
    <submittedName>
        <fullName evidence="1">Uncharacterized protein</fullName>
    </submittedName>
</protein>